<evidence type="ECO:0000313" key="3">
    <source>
        <dbReference type="Proteomes" id="UP000502508"/>
    </source>
</evidence>
<reference evidence="2 3" key="2">
    <citation type="submission" date="2020-03" db="EMBL/GenBank/DDBJ databases">
        <authorList>
            <person name="Ichikawa N."/>
            <person name="Kimura A."/>
            <person name="Kitahashi Y."/>
            <person name="Uohara A."/>
        </authorList>
    </citation>
    <scope>NUCLEOTIDE SEQUENCE [LARGE SCALE GENOMIC DNA]</scope>
    <source>
        <strain evidence="2 3">NBRC 107702</strain>
    </source>
</reference>
<dbReference type="InterPro" id="IPR052909">
    <property type="entry name" value="Transposase_6_like"/>
</dbReference>
<dbReference type="InterPro" id="IPR025161">
    <property type="entry name" value="IS402-like_dom"/>
</dbReference>
<dbReference type="KEGG" id="pfla:Pflav_015840"/>
<organism evidence="2 3">
    <name type="scientific">Phytohabitans flavus</name>
    <dbReference type="NCBI Taxonomy" id="1076124"/>
    <lineage>
        <taxon>Bacteria</taxon>
        <taxon>Bacillati</taxon>
        <taxon>Actinomycetota</taxon>
        <taxon>Actinomycetes</taxon>
        <taxon>Micromonosporales</taxon>
        <taxon>Micromonosporaceae</taxon>
    </lineage>
</organism>
<evidence type="ECO:0000259" key="1">
    <source>
        <dbReference type="Pfam" id="PF13340"/>
    </source>
</evidence>
<feature type="domain" description="Insertion element IS402-like" evidence="1">
    <location>
        <begin position="12"/>
        <end position="88"/>
    </location>
</feature>
<dbReference type="Proteomes" id="UP000502508">
    <property type="component" value="Chromosome"/>
</dbReference>
<dbReference type="PANTHER" id="PTHR46637">
    <property type="entry name" value="TIS1421-TRANSPOSASE PROTEIN A"/>
    <property type="match status" value="1"/>
</dbReference>
<sequence length="146" mass="16571">MVEEMIRTWAPDDFWQVAQPLIPAQPVRRQGGGKRRADDRAVLAAIVYLVQAGCSWWKLPTQMFGISRSTAHRRFTQWTADGLWERLHQQFLHRLGVVSEIDWSRAMVDSIAVRAEKGGISRGQTRSTAANPAARSMYCVTAVVYR</sequence>
<accession>A0A6F8XMW7</accession>
<name>A0A6F8XMW7_9ACTN</name>
<dbReference type="Pfam" id="PF13340">
    <property type="entry name" value="DUF4096"/>
    <property type="match status" value="1"/>
</dbReference>
<proteinExistence type="predicted"/>
<keyword evidence="3" id="KW-1185">Reference proteome</keyword>
<reference evidence="2 3" key="1">
    <citation type="submission" date="2020-03" db="EMBL/GenBank/DDBJ databases">
        <title>Whole genome shotgun sequence of Phytohabitans flavus NBRC 107702.</title>
        <authorList>
            <person name="Komaki H."/>
            <person name="Tamura T."/>
        </authorList>
    </citation>
    <scope>NUCLEOTIDE SEQUENCE [LARGE SCALE GENOMIC DNA]</scope>
    <source>
        <strain evidence="2 3">NBRC 107702</strain>
    </source>
</reference>
<evidence type="ECO:0000313" key="2">
    <source>
        <dbReference type="EMBL" id="BCB75174.1"/>
    </source>
</evidence>
<gene>
    <name evidence="2" type="ORF">Pflav_015840</name>
</gene>
<dbReference type="EMBL" id="AP022870">
    <property type="protein sequence ID" value="BCB75174.1"/>
    <property type="molecule type" value="Genomic_DNA"/>
</dbReference>
<dbReference type="PANTHER" id="PTHR46637:SF1">
    <property type="entry name" value="BLL5188 PROTEIN"/>
    <property type="match status" value="1"/>
</dbReference>
<dbReference type="AlphaFoldDB" id="A0A6F8XMW7"/>
<protein>
    <submittedName>
        <fullName evidence="2">Transposase</fullName>
    </submittedName>
</protein>